<sequence length="171" mass="18494">MTDDDFVMAVRGLFDDPAALLDALGCEGAKALAAWGAGLFAQHDGQLSYRRLAGEPDAGATACWRPASGGFRYEIGAAPRPRALDVSWGEVSAYLADRATPVRYARLCAAVTAVREHDRAYVPSFMPFRTPEVWSEVFCRPWPKRASELQLAAACARDAIVPAAIPHPSLF</sequence>
<gene>
    <name evidence="1" type="ORF">ACFPEN_04915</name>
</gene>
<reference evidence="2" key="1">
    <citation type="journal article" date="2019" name="Int. J. Syst. Evol. Microbiol.">
        <title>The Global Catalogue of Microorganisms (GCM) 10K type strain sequencing project: providing services to taxonomists for standard genome sequencing and annotation.</title>
        <authorList>
            <consortium name="The Broad Institute Genomics Platform"/>
            <consortium name="The Broad Institute Genome Sequencing Center for Infectious Disease"/>
            <person name="Wu L."/>
            <person name="Ma J."/>
        </authorList>
    </citation>
    <scope>NUCLEOTIDE SEQUENCE [LARGE SCALE GENOMIC DNA]</scope>
    <source>
        <strain evidence="2">CECT 8064</strain>
    </source>
</reference>
<dbReference type="RefSeq" id="WP_417922350.1">
    <property type="nucleotide sequence ID" value="NZ_JBHSFS010000002.1"/>
</dbReference>
<keyword evidence="2" id="KW-1185">Reference proteome</keyword>
<proteinExistence type="predicted"/>
<evidence type="ECO:0000313" key="1">
    <source>
        <dbReference type="EMBL" id="MFC4512274.1"/>
    </source>
</evidence>
<protein>
    <recommendedName>
        <fullName evidence="3">DUF4304 domain-containing protein</fullName>
    </recommendedName>
</protein>
<accession>A0ABV9BCM8</accession>
<evidence type="ECO:0000313" key="2">
    <source>
        <dbReference type="Proteomes" id="UP001595990"/>
    </source>
</evidence>
<organism evidence="1 2">
    <name type="scientific">Streptomyces ehimensis</name>
    <dbReference type="NCBI Taxonomy" id="68195"/>
    <lineage>
        <taxon>Bacteria</taxon>
        <taxon>Bacillati</taxon>
        <taxon>Actinomycetota</taxon>
        <taxon>Actinomycetes</taxon>
        <taxon>Kitasatosporales</taxon>
        <taxon>Streptomycetaceae</taxon>
        <taxon>Streptomyces</taxon>
    </lineage>
</organism>
<comment type="caution">
    <text evidence="1">The sequence shown here is derived from an EMBL/GenBank/DDBJ whole genome shotgun (WGS) entry which is preliminary data.</text>
</comment>
<dbReference type="Proteomes" id="UP001595990">
    <property type="component" value="Unassembled WGS sequence"/>
</dbReference>
<name>A0ABV9BCM8_9ACTN</name>
<dbReference type="EMBL" id="JBHSFS010000002">
    <property type="protein sequence ID" value="MFC4512274.1"/>
    <property type="molecule type" value="Genomic_DNA"/>
</dbReference>
<evidence type="ECO:0008006" key="3">
    <source>
        <dbReference type="Google" id="ProtNLM"/>
    </source>
</evidence>